<sequence length="245" mass="27285">MQTIKITTSQNIDIDYEVAGLGERILGYLIDWGIFVLLFFGFAILGSIMGYGGRMDDVSTGFAVILFTSVVVFYDLLCEIFFNGQSIGKKAMKIRVISLDGSSPTVGQYLLRWMFRIVDITFTSGVAAIIAVALSENKQRIGDIVAGTTLIKTVPRTDIQHVAFTPPEEAYEPVFPDVTLLQDKDIVLIHEVINNVRKSGNSVLLYDTATRVKEHLSLRNVQMDDLSFLQSIIKDYNYLAARAEV</sequence>
<feature type="transmembrane region" description="Helical" evidence="5">
    <location>
        <begin position="61"/>
        <end position="82"/>
    </location>
</feature>
<evidence type="ECO:0000313" key="7">
    <source>
        <dbReference type="EMBL" id="RXF67175.1"/>
    </source>
</evidence>
<evidence type="ECO:0000313" key="8">
    <source>
        <dbReference type="Proteomes" id="UP000290848"/>
    </source>
</evidence>
<name>A0A4Q0M2Z3_9SPHI</name>
<feature type="transmembrane region" description="Helical" evidence="5">
    <location>
        <begin position="25"/>
        <end position="49"/>
    </location>
</feature>
<dbReference type="Proteomes" id="UP000290848">
    <property type="component" value="Unassembled WGS sequence"/>
</dbReference>
<comment type="subcellular location">
    <subcellularLocation>
        <location evidence="1">Membrane</location>
        <topology evidence="1">Multi-pass membrane protein</topology>
    </subcellularLocation>
</comment>
<proteinExistence type="predicted"/>
<evidence type="ECO:0000256" key="3">
    <source>
        <dbReference type="ARBA" id="ARBA00022989"/>
    </source>
</evidence>
<feature type="transmembrane region" description="Helical" evidence="5">
    <location>
        <begin position="113"/>
        <end position="134"/>
    </location>
</feature>
<evidence type="ECO:0000256" key="5">
    <source>
        <dbReference type="SAM" id="Phobius"/>
    </source>
</evidence>
<evidence type="ECO:0000256" key="2">
    <source>
        <dbReference type="ARBA" id="ARBA00022692"/>
    </source>
</evidence>
<keyword evidence="2 5" id="KW-0812">Transmembrane</keyword>
<feature type="domain" description="RDD" evidence="6">
    <location>
        <begin position="18"/>
        <end position="147"/>
    </location>
</feature>
<evidence type="ECO:0000256" key="1">
    <source>
        <dbReference type="ARBA" id="ARBA00004141"/>
    </source>
</evidence>
<dbReference type="PANTHER" id="PTHR38480:SF1">
    <property type="entry name" value="SLR0254 PROTEIN"/>
    <property type="match status" value="1"/>
</dbReference>
<dbReference type="RefSeq" id="WP_128771358.1">
    <property type="nucleotide sequence ID" value="NZ_RXOC01000020.1"/>
</dbReference>
<evidence type="ECO:0000259" key="6">
    <source>
        <dbReference type="Pfam" id="PF06271"/>
    </source>
</evidence>
<keyword evidence="4 5" id="KW-0472">Membrane</keyword>
<evidence type="ECO:0000256" key="4">
    <source>
        <dbReference type="ARBA" id="ARBA00023136"/>
    </source>
</evidence>
<keyword evidence="3 5" id="KW-1133">Transmembrane helix</keyword>
<dbReference type="EMBL" id="RXOC01000020">
    <property type="protein sequence ID" value="RXF67175.1"/>
    <property type="molecule type" value="Genomic_DNA"/>
</dbReference>
<dbReference type="InterPro" id="IPR010432">
    <property type="entry name" value="RDD"/>
</dbReference>
<reference evidence="7 8" key="1">
    <citation type="submission" date="2018-12" db="EMBL/GenBank/DDBJ databases">
        <title>The Draft Genome Sequence of the Soil Bacterium Pedobacter tournemirensis R1.</title>
        <authorList>
            <person name="He J."/>
        </authorList>
    </citation>
    <scope>NUCLEOTIDE SEQUENCE [LARGE SCALE GENOMIC DNA]</scope>
    <source>
        <strain evidence="7 8">R1</strain>
    </source>
</reference>
<dbReference type="GO" id="GO:0016020">
    <property type="term" value="C:membrane"/>
    <property type="evidence" value="ECO:0007669"/>
    <property type="project" value="UniProtKB-SubCell"/>
</dbReference>
<organism evidence="7 8">
    <name type="scientific">Arcticibacter tournemirensis</name>
    <dbReference type="NCBI Taxonomy" id="699437"/>
    <lineage>
        <taxon>Bacteria</taxon>
        <taxon>Pseudomonadati</taxon>
        <taxon>Bacteroidota</taxon>
        <taxon>Sphingobacteriia</taxon>
        <taxon>Sphingobacteriales</taxon>
        <taxon>Sphingobacteriaceae</taxon>
        <taxon>Arcticibacter</taxon>
    </lineage>
</organism>
<protein>
    <submittedName>
        <fullName evidence="7">RDD family protein</fullName>
    </submittedName>
</protein>
<dbReference type="Pfam" id="PF06271">
    <property type="entry name" value="RDD"/>
    <property type="match status" value="1"/>
</dbReference>
<dbReference type="PANTHER" id="PTHR38480">
    <property type="entry name" value="SLR0254 PROTEIN"/>
    <property type="match status" value="1"/>
</dbReference>
<dbReference type="AlphaFoldDB" id="A0A4Q0M2Z3"/>
<gene>
    <name evidence="7" type="ORF">EKH83_20615</name>
</gene>
<comment type="caution">
    <text evidence="7">The sequence shown here is derived from an EMBL/GenBank/DDBJ whole genome shotgun (WGS) entry which is preliminary data.</text>
</comment>
<accession>A0A4Q0M2Z3</accession>